<dbReference type="Gene3D" id="3.40.1620.10">
    <property type="entry name" value="YefM-like domain"/>
    <property type="match status" value="1"/>
</dbReference>
<protein>
    <submittedName>
        <fullName evidence="2">Type II toxin-antitoxin system Phd/YefM family antitoxin</fullName>
    </submittedName>
</protein>
<reference evidence="3" key="1">
    <citation type="journal article" date="2019" name="Int. J. Syst. Evol. Microbiol.">
        <title>The Global Catalogue of Microorganisms (GCM) 10K type strain sequencing project: providing services to taxonomists for standard genome sequencing and annotation.</title>
        <authorList>
            <consortium name="The Broad Institute Genomics Platform"/>
            <consortium name="The Broad Institute Genome Sequencing Center for Infectious Disease"/>
            <person name="Wu L."/>
            <person name="Ma J."/>
        </authorList>
    </citation>
    <scope>NUCLEOTIDE SEQUENCE [LARGE SCALE GENOMIC DNA]</scope>
    <source>
        <strain evidence="3">CCM 8947</strain>
    </source>
</reference>
<evidence type="ECO:0000256" key="1">
    <source>
        <dbReference type="ARBA" id="ARBA00009981"/>
    </source>
</evidence>
<accession>A0ABW4CPP0</accession>
<comment type="caution">
    <text evidence="2">The sequence shown here is derived from an EMBL/GenBank/DDBJ whole genome shotgun (WGS) entry which is preliminary data.</text>
</comment>
<dbReference type="RefSeq" id="WP_125696299.1">
    <property type="nucleotide sequence ID" value="NZ_JBHTOG010000022.1"/>
</dbReference>
<evidence type="ECO:0000313" key="2">
    <source>
        <dbReference type="EMBL" id="MFD1432069.1"/>
    </source>
</evidence>
<keyword evidence="3" id="KW-1185">Reference proteome</keyword>
<evidence type="ECO:0000313" key="3">
    <source>
        <dbReference type="Proteomes" id="UP001597192"/>
    </source>
</evidence>
<sequence>MPITMSQAKFRKHFNTALNRVNNQDETLTIVRPNQRAVAILSLEKLVWLETALCARPESLEYAVALDQLNRREVLADTEPIVEADDAYWKQFY</sequence>
<dbReference type="SUPFAM" id="SSF143120">
    <property type="entry name" value="YefM-like"/>
    <property type="match status" value="1"/>
</dbReference>
<gene>
    <name evidence="2" type="ORF">ACFQ47_05155</name>
</gene>
<comment type="similarity">
    <text evidence="1">Belongs to the phD/YefM antitoxin family.</text>
</comment>
<name>A0ABW4CPP0_9LACO</name>
<dbReference type="InterPro" id="IPR036165">
    <property type="entry name" value="YefM-like_sf"/>
</dbReference>
<dbReference type="Proteomes" id="UP001597192">
    <property type="component" value="Unassembled WGS sequence"/>
</dbReference>
<dbReference type="EMBL" id="JBHTOG010000022">
    <property type="protein sequence ID" value="MFD1432069.1"/>
    <property type="molecule type" value="Genomic_DNA"/>
</dbReference>
<proteinExistence type="inferred from homology"/>
<organism evidence="2 3">
    <name type="scientific">Lacticaseibacillus yichunensis</name>
    <dbReference type="NCBI Taxonomy" id="2486015"/>
    <lineage>
        <taxon>Bacteria</taxon>
        <taxon>Bacillati</taxon>
        <taxon>Bacillota</taxon>
        <taxon>Bacilli</taxon>
        <taxon>Lactobacillales</taxon>
        <taxon>Lactobacillaceae</taxon>
        <taxon>Lacticaseibacillus</taxon>
    </lineage>
</organism>